<dbReference type="PROSITE" id="PS00514">
    <property type="entry name" value="FIBRINOGEN_C_1"/>
    <property type="match status" value="1"/>
</dbReference>
<dbReference type="GO" id="GO:0072377">
    <property type="term" value="P:blood coagulation, common pathway"/>
    <property type="evidence" value="ECO:0007669"/>
    <property type="project" value="TreeGrafter"/>
</dbReference>
<dbReference type="SMART" id="SM00186">
    <property type="entry name" value="FBG"/>
    <property type="match status" value="1"/>
</dbReference>
<evidence type="ECO:0000256" key="6">
    <source>
        <dbReference type="SAM" id="SignalP"/>
    </source>
</evidence>
<dbReference type="Ensembl" id="ENSLLET00000003996.1">
    <property type="protein sequence ID" value="ENSLLEP00000003817.1"/>
    <property type="gene ID" value="ENSLLEG00000002451.1"/>
</dbReference>
<keyword evidence="6" id="KW-0732">Signal</keyword>
<gene>
    <name evidence="8" type="primary">ANGPTL5</name>
</gene>
<dbReference type="InterPro" id="IPR002181">
    <property type="entry name" value="Fibrinogen_a/b/g_C_dom"/>
</dbReference>
<dbReference type="PANTHER" id="PTHR47221:SF5">
    <property type="entry name" value="FIBRINOGEN C-TERMINAL DOMAIN-CONTAINING PROTEIN"/>
    <property type="match status" value="1"/>
</dbReference>
<sequence>MMGFRVALMIACHLILRGGESTVTTNYSLPTTKDNEITGGFRTDEEALKNVTLLAKKKSKPANLVNTYEKCSHICKEATSILREKKHYMCRNLQISLTTYARSTKKMLKSMLEEQQKSMEFLTSQVSELTNKVLLLNAEVLKKHMDPFSLRPFQTHGYDCSDIKDNFGPVSKTPSGLYIIQPEGTHFPFEAFCDMDYRGGGWTVIQKRIDGMVDFQRTWLDYMDGFGDLSGEFWQGLRKTFCILNQRNTTFMLNIALEAEDGTLAYATYDNFWLEDEKTSFRIHVGRYFGTAGDAIRGHRREDSQNAMPFSTFDIDNDGCYPSCTIHDKTVNSCSLFNNRSGWWFNQCGLANLNGVHRVTRSVDISGIHWKTWKENNATIKIKSASMRIKRTYQPYYK</sequence>
<evidence type="ECO:0000256" key="5">
    <source>
        <dbReference type="SAM" id="Coils"/>
    </source>
</evidence>
<evidence type="ECO:0000313" key="9">
    <source>
        <dbReference type="Proteomes" id="UP000694569"/>
    </source>
</evidence>
<feature type="domain" description="Fibrinogen C-terminal" evidence="7">
    <location>
        <begin position="151"/>
        <end position="393"/>
    </location>
</feature>
<dbReference type="CDD" id="cd00087">
    <property type="entry name" value="FReD"/>
    <property type="match status" value="1"/>
</dbReference>
<dbReference type="PANTHER" id="PTHR47221">
    <property type="entry name" value="FIBRINOGEN ALPHA CHAIN"/>
    <property type="match status" value="1"/>
</dbReference>
<keyword evidence="5" id="KW-0175">Coiled coil</keyword>
<dbReference type="GO" id="GO:0042730">
    <property type="term" value="P:fibrinolysis"/>
    <property type="evidence" value="ECO:0007669"/>
    <property type="project" value="TreeGrafter"/>
</dbReference>
<dbReference type="Gene3D" id="3.90.215.10">
    <property type="entry name" value="Gamma Fibrinogen, chain A, domain 1"/>
    <property type="match status" value="1"/>
</dbReference>
<feature type="coiled-coil region" evidence="5">
    <location>
        <begin position="105"/>
        <end position="139"/>
    </location>
</feature>
<dbReference type="AlphaFoldDB" id="A0A8C5LXR1"/>
<keyword evidence="3" id="KW-1015">Disulfide bond</keyword>
<accession>A0A8C5LXR1</accession>
<evidence type="ECO:0000256" key="1">
    <source>
        <dbReference type="ARBA" id="ARBA00004613"/>
    </source>
</evidence>
<dbReference type="GO" id="GO:0005577">
    <property type="term" value="C:fibrinogen complex"/>
    <property type="evidence" value="ECO:0007669"/>
    <property type="project" value="TreeGrafter"/>
</dbReference>
<evidence type="ECO:0000256" key="2">
    <source>
        <dbReference type="ARBA" id="ARBA00022525"/>
    </source>
</evidence>
<evidence type="ECO:0000259" key="7">
    <source>
        <dbReference type="PROSITE" id="PS51406"/>
    </source>
</evidence>
<dbReference type="InterPro" id="IPR037579">
    <property type="entry name" value="FIB_ANG-like"/>
</dbReference>
<dbReference type="InterPro" id="IPR020837">
    <property type="entry name" value="Fibrinogen_CS"/>
</dbReference>
<keyword evidence="4" id="KW-0325">Glycoprotein</keyword>
<dbReference type="SUPFAM" id="SSF56496">
    <property type="entry name" value="Fibrinogen C-terminal domain-like"/>
    <property type="match status" value="1"/>
</dbReference>
<dbReference type="PROSITE" id="PS51406">
    <property type="entry name" value="FIBRINOGEN_C_2"/>
    <property type="match status" value="1"/>
</dbReference>
<dbReference type="Pfam" id="PF00147">
    <property type="entry name" value="Fibrinogen_C"/>
    <property type="match status" value="1"/>
</dbReference>
<reference evidence="8" key="1">
    <citation type="submission" date="2025-08" db="UniProtKB">
        <authorList>
            <consortium name="Ensembl"/>
        </authorList>
    </citation>
    <scope>IDENTIFICATION</scope>
</reference>
<feature type="signal peptide" evidence="6">
    <location>
        <begin position="1"/>
        <end position="21"/>
    </location>
</feature>
<dbReference type="GeneTree" id="ENSGT00940000161966"/>
<comment type="subcellular location">
    <subcellularLocation>
        <location evidence="1">Secreted</location>
    </subcellularLocation>
</comment>
<evidence type="ECO:0000256" key="3">
    <source>
        <dbReference type="ARBA" id="ARBA00023157"/>
    </source>
</evidence>
<keyword evidence="9" id="KW-1185">Reference proteome</keyword>
<name>A0A8C5LXR1_9ANUR</name>
<dbReference type="InterPro" id="IPR036056">
    <property type="entry name" value="Fibrinogen-like_C"/>
</dbReference>
<organism evidence="8 9">
    <name type="scientific">Leptobrachium leishanense</name>
    <name type="common">Leishan spiny toad</name>
    <dbReference type="NCBI Taxonomy" id="445787"/>
    <lineage>
        <taxon>Eukaryota</taxon>
        <taxon>Metazoa</taxon>
        <taxon>Chordata</taxon>
        <taxon>Craniata</taxon>
        <taxon>Vertebrata</taxon>
        <taxon>Euteleostomi</taxon>
        <taxon>Amphibia</taxon>
        <taxon>Batrachia</taxon>
        <taxon>Anura</taxon>
        <taxon>Pelobatoidea</taxon>
        <taxon>Megophryidae</taxon>
        <taxon>Leptobrachium</taxon>
    </lineage>
</organism>
<protein>
    <submittedName>
        <fullName evidence="8">Angiopoietin like 5</fullName>
    </submittedName>
</protein>
<dbReference type="GO" id="GO:0070527">
    <property type="term" value="P:platelet aggregation"/>
    <property type="evidence" value="ECO:0007669"/>
    <property type="project" value="TreeGrafter"/>
</dbReference>
<dbReference type="GO" id="GO:0034116">
    <property type="term" value="P:positive regulation of heterotypic cell-cell adhesion"/>
    <property type="evidence" value="ECO:0007669"/>
    <property type="project" value="TreeGrafter"/>
</dbReference>
<keyword evidence="2" id="KW-0964">Secreted</keyword>
<dbReference type="NCBIfam" id="NF040941">
    <property type="entry name" value="GGGWT_bact"/>
    <property type="match status" value="1"/>
</dbReference>
<dbReference type="GO" id="GO:0030674">
    <property type="term" value="F:protein-macromolecule adaptor activity"/>
    <property type="evidence" value="ECO:0007669"/>
    <property type="project" value="TreeGrafter"/>
</dbReference>
<reference evidence="8" key="2">
    <citation type="submission" date="2025-09" db="UniProtKB">
        <authorList>
            <consortium name="Ensembl"/>
        </authorList>
    </citation>
    <scope>IDENTIFICATION</scope>
</reference>
<feature type="chain" id="PRO_5034993148" evidence="6">
    <location>
        <begin position="22"/>
        <end position="398"/>
    </location>
</feature>
<dbReference type="GO" id="GO:0005201">
    <property type="term" value="F:extracellular matrix structural constituent"/>
    <property type="evidence" value="ECO:0007669"/>
    <property type="project" value="TreeGrafter"/>
</dbReference>
<evidence type="ECO:0000256" key="4">
    <source>
        <dbReference type="ARBA" id="ARBA00023180"/>
    </source>
</evidence>
<proteinExistence type="predicted"/>
<dbReference type="Proteomes" id="UP000694569">
    <property type="component" value="Unplaced"/>
</dbReference>
<dbReference type="InterPro" id="IPR014716">
    <property type="entry name" value="Fibrinogen_a/b/g_C_1"/>
</dbReference>
<evidence type="ECO:0000313" key="8">
    <source>
        <dbReference type="Ensembl" id="ENSLLEP00000003817.1"/>
    </source>
</evidence>
<dbReference type="OrthoDB" id="7940501at2759"/>